<evidence type="ECO:0000256" key="7">
    <source>
        <dbReference type="ARBA" id="ARBA00022898"/>
    </source>
</evidence>
<evidence type="ECO:0000256" key="4">
    <source>
        <dbReference type="ARBA" id="ARBA00011738"/>
    </source>
</evidence>
<keyword evidence="9" id="KW-0028">Amino-acid biosynthesis</keyword>
<dbReference type="GO" id="GO:0030170">
    <property type="term" value="F:pyridoxal phosphate binding"/>
    <property type="evidence" value="ECO:0007669"/>
    <property type="project" value="InterPro"/>
</dbReference>
<dbReference type="RefSeq" id="WP_128778009.1">
    <property type="nucleotide sequence ID" value="NZ_RYFI01000012.1"/>
</dbReference>
<comment type="similarity">
    <text evidence="3 9">Belongs to the class-II pyridoxal-phosphate-dependent aminotransferase family. Histidinol-phosphate aminotransferase subfamily.</text>
</comment>
<comment type="pathway">
    <text evidence="2 9">Amino-acid biosynthesis; L-histidine biosynthesis; L-histidine from 5-phospho-alpha-D-ribose 1-diphosphate: step 7/9.</text>
</comment>
<evidence type="ECO:0000256" key="8">
    <source>
        <dbReference type="ARBA" id="ARBA00047481"/>
    </source>
</evidence>
<evidence type="ECO:0000256" key="9">
    <source>
        <dbReference type="HAMAP-Rule" id="MF_01023"/>
    </source>
</evidence>
<keyword evidence="7 9" id="KW-0663">Pyridoxal phosphate</keyword>
<dbReference type="Gene3D" id="3.90.1150.10">
    <property type="entry name" value="Aspartate Aminotransferase, domain 1"/>
    <property type="match status" value="1"/>
</dbReference>
<protein>
    <recommendedName>
        <fullName evidence="9">Histidinol-phosphate aminotransferase</fullName>
        <ecNumber evidence="9">2.6.1.9</ecNumber>
    </recommendedName>
    <alternativeName>
        <fullName evidence="9">Imidazole acetol-phosphate transaminase</fullName>
    </alternativeName>
</protein>
<comment type="catalytic activity">
    <reaction evidence="8 9">
        <text>L-histidinol phosphate + 2-oxoglutarate = 3-(imidazol-4-yl)-2-oxopropyl phosphate + L-glutamate</text>
        <dbReference type="Rhea" id="RHEA:23744"/>
        <dbReference type="ChEBI" id="CHEBI:16810"/>
        <dbReference type="ChEBI" id="CHEBI:29985"/>
        <dbReference type="ChEBI" id="CHEBI:57766"/>
        <dbReference type="ChEBI" id="CHEBI:57980"/>
        <dbReference type="EC" id="2.6.1.9"/>
    </reaction>
</comment>
<dbReference type="AlphaFoldDB" id="A0A4Q0MH84"/>
<reference evidence="11 12" key="1">
    <citation type="submission" date="2018-12" db="EMBL/GenBank/DDBJ databases">
        <title>bacterium Hansschlegelia zhihuaiae S113.</title>
        <authorList>
            <person name="He J."/>
        </authorList>
    </citation>
    <scope>NUCLEOTIDE SEQUENCE [LARGE SCALE GENOMIC DNA]</scope>
    <source>
        <strain evidence="11 12">S 113</strain>
    </source>
</reference>
<dbReference type="InterPro" id="IPR004839">
    <property type="entry name" value="Aminotransferase_I/II_large"/>
</dbReference>
<accession>A0A4Q0MH84</accession>
<organism evidence="11 12">
    <name type="scientific">Hansschlegelia zhihuaiae</name>
    <dbReference type="NCBI Taxonomy" id="405005"/>
    <lineage>
        <taxon>Bacteria</taxon>
        <taxon>Pseudomonadati</taxon>
        <taxon>Pseudomonadota</taxon>
        <taxon>Alphaproteobacteria</taxon>
        <taxon>Hyphomicrobiales</taxon>
        <taxon>Methylopilaceae</taxon>
        <taxon>Hansschlegelia</taxon>
    </lineage>
</organism>
<name>A0A4Q0MH84_9HYPH</name>
<dbReference type="InterPro" id="IPR050106">
    <property type="entry name" value="HistidinolP_aminotransfase"/>
</dbReference>
<evidence type="ECO:0000313" key="11">
    <source>
        <dbReference type="EMBL" id="RXF72848.1"/>
    </source>
</evidence>
<evidence type="ECO:0000259" key="10">
    <source>
        <dbReference type="Pfam" id="PF00155"/>
    </source>
</evidence>
<dbReference type="CDD" id="cd00609">
    <property type="entry name" value="AAT_like"/>
    <property type="match status" value="1"/>
</dbReference>
<dbReference type="SUPFAM" id="SSF53383">
    <property type="entry name" value="PLP-dependent transferases"/>
    <property type="match status" value="1"/>
</dbReference>
<evidence type="ECO:0000256" key="6">
    <source>
        <dbReference type="ARBA" id="ARBA00022679"/>
    </source>
</evidence>
<dbReference type="EC" id="2.6.1.9" evidence="9"/>
<feature type="domain" description="Aminotransferase class I/classII large" evidence="10">
    <location>
        <begin position="44"/>
        <end position="370"/>
    </location>
</feature>
<dbReference type="OrthoDB" id="9809616at2"/>
<dbReference type="EMBL" id="RYFI01000012">
    <property type="protein sequence ID" value="RXF72848.1"/>
    <property type="molecule type" value="Genomic_DNA"/>
</dbReference>
<keyword evidence="12" id="KW-1185">Reference proteome</keyword>
<dbReference type="InterPro" id="IPR015424">
    <property type="entry name" value="PyrdxlP-dep_Trfase"/>
</dbReference>
<feature type="modified residue" description="N6-(pyridoxal phosphate)lysine" evidence="9">
    <location>
        <position position="233"/>
    </location>
</feature>
<evidence type="ECO:0000256" key="5">
    <source>
        <dbReference type="ARBA" id="ARBA00022576"/>
    </source>
</evidence>
<gene>
    <name evidence="9" type="primary">hisC</name>
    <name evidence="11" type="ORF">EK403_13535</name>
</gene>
<dbReference type="Pfam" id="PF00155">
    <property type="entry name" value="Aminotran_1_2"/>
    <property type="match status" value="1"/>
</dbReference>
<dbReference type="InterPro" id="IPR015422">
    <property type="entry name" value="PyrdxlP-dep_Trfase_small"/>
</dbReference>
<comment type="caution">
    <text evidence="11">The sequence shown here is derived from an EMBL/GenBank/DDBJ whole genome shotgun (WGS) entry which is preliminary data.</text>
</comment>
<dbReference type="Gene3D" id="3.40.640.10">
    <property type="entry name" value="Type I PLP-dependent aspartate aminotransferase-like (Major domain)"/>
    <property type="match status" value="1"/>
</dbReference>
<dbReference type="InterPro" id="IPR005861">
    <property type="entry name" value="HisP_aminotrans"/>
</dbReference>
<dbReference type="Proteomes" id="UP000289708">
    <property type="component" value="Unassembled WGS sequence"/>
</dbReference>
<dbReference type="HAMAP" id="MF_01023">
    <property type="entry name" value="HisC_aminotrans_2"/>
    <property type="match status" value="1"/>
</dbReference>
<evidence type="ECO:0000313" key="12">
    <source>
        <dbReference type="Proteomes" id="UP000289708"/>
    </source>
</evidence>
<dbReference type="PANTHER" id="PTHR43643">
    <property type="entry name" value="HISTIDINOL-PHOSPHATE AMINOTRANSFERASE 2"/>
    <property type="match status" value="1"/>
</dbReference>
<comment type="subunit">
    <text evidence="4 9">Homodimer.</text>
</comment>
<keyword evidence="9" id="KW-0368">Histidine biosynthesis</keyword>
<evidence type="ECO:0000256" key="2">
    <source>
        <dbReference type="ARBA" id="ARBA00005011"/>
    </source>
</evidence>
<evidence type="ECO:0000256" key="1">
    <source>
        <dbReference type="ARBA" id="ARBA00001933"/>
    </source>
</evidence>
<dbReference type="PANTHER" id="PTHR43643:SF3">
    <property type="entry name" value="HISTIDINOL-PHOSPHATE AMINOTRANSFERASE"/>
    <property type="match status" value="1"/>
</dbReference>
<dbReference type="UniPathway" id="UPA00031">
    <property type="reaction ID" value="UER00012"/>
</dbReference>
<proteinExistence type="inferred from homology"/>
<dbReference type="GO" id="GO:0000105">
    <property type="term" value="P:L-histidine biosynthetic process"/>
    <property type="evidence" value="ECO:0007669"/>
    <property type="project" value="UniProtKB-UniRule"/>
</dbReference>
<sequence length="380" mass="40176">MTRSARSTPPLAEPLAPAPRAGALAIDPYVPGKSKAPEGVRLHKLSSNETPFGPSPRAIAAFREAAGHLEVYPDGTARALREAIARAHGLDPARVVCGAGSDELLSLLAAAYVEPGDEGLFTEHGFLVYRIAILAAGGTPVVAPETSLTADVDALLERVTERTRIVYLANPNNPTGTYLPEDEIRRLHAGLPKTALLVLDAAYAEYVRANDYAAGIELVDEAENVVMTRTFSKVYGLASLRIGWLYGPPPVVDVLNRIRGPFNMSGPAIAAGAEAMADRGHIDVAVAHNAVWLERLTDGVRSLGLEVTPSVANFVLIHFPDEPGRRASDADAYLTARGLVLRAVGAYGLPNALRMTVGSEEANQAVLAALSDFMKASAHG</sequence>
<evidence type="ECO:0000256" key="3">
    <source>
        <dbReference type="ARBA" id="ARBA00007970"/>
    </source>
</evidence>
<keyword evidence="6 9" id="KW-0808">Transferase</keyword>
<dbReference type="InterPro" id="IPR015421">
    <property type="entry name" value="PyrdxlP-dep_Trfase_major"/>
</dbReference>
<comment type="cofactor">
    <cofactor evidence="1 9">
        <name>pyridoxal 5'-phosphate</name>
        <dbReference type="ChEBI" id="CHEBI:597326"/>
    </cofactor>
</comment>
<dbReference type="GO" id="GO:0004400">
    <property type="term" value="F:histidinol-phosphate transaminase activity"/>
    <property type="evidence" value="ECO:0007669"/>
    <property type="project" value="UniProtKB-UniRule"/>
</dbReference>
<keyword evidence="5 9" id="KW-0032">Aminotransferase</keyword>